<dbReference type="SUPFAM" id="SSF103481">
    <property type="entry name" value="Multidrug resistance efflux transporter EmrE"/>
    <property type="match status" value="1"/>
</dbReference>
<dbReference type="InterPro" id="IPR000620">
    <property type="entry name" value="EamA_dom"/>
</dbReference>
<evidence type="ECO:0000313" key="3">
    <source>
        <dbReference type="EMBL" id="AKQ64534.1"/>
    </source>
</evidence>
<keyword evidence="1" id="KW-0472">Membrane</keyword>
<dbReference type="EMBL" id="CP012109">
    <property type="protein sequence ID" value="AKQ64534.1"/>
    <property type="molecule type" value="Genomic_DNA"/>
</dbReference>
<dbReference type="PANTHER" id="PTHR22911:SF137">
    <property type="entry name" value="SOLUTE CARRIER FAMILY 35 MEMBER G2-RELATED"/>
    <property type="match status" value="1"/>
</dbReference>
<feature type="domain" description="EamA" evidence="2">
    <location>
        <begin position="4"/>
        <end position="137"/>
    </location>
</feature>
<feature type="transmembrane region" description="Helical" evidence="1">
    <location>
        <begin position="118"/>
        <end position="137"/>
    </location>
</feature>
<feature type="transmembrane region" description="Helical" evidence="1">
    <location>
        <begin position="31"/>
        <end position="53"/>
    </location>
</feature>
<dbReference type="RefSeq" id="WP_002634798.1">
    <property type="nucleotide sequence ID" value="NZ_CP012109.1"/>
</dbReference>
<dbReference type="OrthoDB" id="9806718at2"/>
<accession>A0A0H4WP52</accession>
<dbReference type="Proteomes" id="UP000009026">
    <property type="component" value="Chromosome"/>
</dbReference>
<name>A0A0H4WP52_9BACT</name>
<feature type="transmembrane region" description="Helical" evidence="1">
    <location>
        <begin position="65"/>
        <end position="84"/>
    </location>
</feature>
<sequence>MAWWTYALLSAGFAALTAVLAKVGVEGVPSTLATALRTVVVLMFAWGIALARGEHHALPSISRKTLLFLVLSGVATGLSWLAYFRALQLAPASRVAPIDKLSLPLTVLLAFLILHEPLSWRLGMGVALMVIGALLTIK</sequence>
<dbReference type="eggNOG" id="COG2510">
    <property type="taxonomic scope" value="Bacteria"/>
</dbReference>
<dbReference type="Gene3D" id="1.10.3730.20">
    <property type="match status" value="1"/>
</dbReference>
<evidence type="ECO:0000256" key="1">
    <source>
        <dbReference type="SAM" id="Phobius"/>
    </source>
</evidence>
<reference evidence="3 4" key="1">
    <citation type="journal article" date="2016" name="PLoS ONE">
        <title>Complete Genome Sequence and Comparative Genomics of a Novel Myxobacterium Myxococcus hansupus.</title>
        <authorList>
            <person name="Sharma G."/>
            <person name="Narwani T."/>
            <person name="Subramanian S."/>
        </authorList>
    </citation>
    <scope>NUCLEOTIDE SEQUENCE [LARGE SCALE GENOMIC DNA]</scope>
    <source>
        <strain evidence="4">mixupus</strain>
    </source>
</reference>
<keyword evidence="4" id="KW-1185">Reference proteome</keyword>
<evidence type="ECO:0000259" key="2">
    <source>
        <dbReference type="Pfam" id="PF00892"/>
    </source>
</evidence>
<evidence type="ECO:0000313" key="4">
    <source>
        <dbReference type="Proteomes" id="UP000009026"/>
    </source>
</evidence>
<protein>
    <submittedName>
        <fullName evidence="3">Bacterial/Archaeal Transporter family protein</fullName>
    </submittedName>
</protein>
<keyword evidence="1" id="KW-1133">Transmembrane helix</keyword>
<dbReference type="AlphaFoldDB" id="A0A0H4WP52"/>
<gene>
    <name evidence="3" type="ORF">A176_001446</name>
</gene>
<dbReference type="KEGG" id="mym:A176_001446"/>
<dbReference type="GO" id="GO:0016020">
    <property type="term" value="C:membrane"/>
    <property type="evidence" value="ECO:0007669"/>
    <property type="project" value="InterPro"/>
</dbReference>
<dbReference type="InterPro" id="IPR037185">
    <property type="entry name" value="EmrE-like"/>
</dbReference>
<keyword evidence="1" id="KW-0812">Transmembrane</keyword>
<dbReference type="Pfam" id="PF00892">
    <property type="entry name" value="EamA"/>
    <property type="match status" value="1"/>
</dbReference>
<dbReference type="PATRIC" id="fig|1297742.4.peg.1463"/>
<proteinExistence type="predicted"/>
<dbReference type="STRING" id="1297742.A176_001446"/>
<dbReference type="PANTHER" id="PTHR22911">
    <property type="entry name" value="ACYL-MALONYL CONDENSING ENZYME-RELATED"/>
    <property type="match status" value="1"/>
</dbReference>
<organism evidence="3 4">
    <name type="scientific">Pseudomyxococcus hansupus</name>
    <dbReference type="NCBI Taxonomy" id="1297742"/>
    <lineage>
        <taxon>Bacteria</taxon>
        <taxon>Pseudomonadati</taxon>
        <taxon>Myxococcota</taxon>
        <taxon>Myxococcia</taxon>
        <taxon>Myxococcales</taxon>
        <taxon>Cystobacterineae</taxon>
        <taxon>Myxococcaceae</taxon>
        <taxon>Pseudomyxococcus</taxon>
    </lineage>
</organism>